<accession>A0A6J4NBW2</accession>
<feature type="domain" description="DOT1" evidence="4">
    <location>
        <begin position="161"/>
        <end position="220"/>
    </location>
</feature>
<evidence type="ECO:0000256" key="3">
    <source>
        <dbReference type="ARBA" id="ARBA00022691"/>
    </source>
</evidence>
<evidence type="ECO:0000256" key="1">
    <source>
        <dbReference type="ARBA" id="ARBA00022603"/>
    </source>
</evidence>
<keyword evidence="1" id="KW-0489">Methyltransferase</keyword>
<dbReference type="InterPro" id="IPR026170">
    <property type="entry name" value="FAM173A/B"/>
</dbReference>
<evidence type="ECO:0000256" key="2">
    <source>
        <dbReference type="ARBA" id="ARBA00022679"/>
    </source>
</evidence>
<dbReference type="AlphaFoldDB" id="A0A6J4NBW2"/>
<keyword evidence="3" id="KW-0949">S-adenosyl-L-methionine</keyword>
<proteinExistence type="predicted"/>
<dbReference type="InterPro" id="IPR025789">
    <property type="entry name" value="DOT1_dom"/>
</dbReference>
<sequence length="317" mass="36360">MPRKPLDQAVYDELQTEIASYTADPALMEPERFVARQDAWRLIERRVMRRIEALMQNADKGERKHLRVIKRHGHAIRSAYDEANGQLYAAFRAHIGPALAPESVLAQWASYVEPVRREVWSDPPRYDHLDTFLDGVLQLDLAPRPQREPDMEMVHYQPTPARIVLDMVQRLDLGPHDVFYDLGSGLGRVTIAVALLSHAEVKGVEFEPVYTEWSRRHAHELGIQRTTFINADARDVRYDDGTVFFLYTPFKGKILQRVIDLLRYEARHRLIRICTYGPGTFDVMKEGGFRSVDDPEPTVNRVAILRVEEGAPPVTAP</sequence>
<dbReference type="CDD" id="cd02440">
    <property type="entry name" value="AdoMet_MTases"/>
    <property type="match status" value="1"/>
</dbReference>
<dbReference type="EMBL" id="CADCTR010003129">
    <property type="protein sequence ID" value="CAA9383521.1"/>
    <property type="molecule type" value="Genomic_DNA"/>
</dbReference>
<dbReference type="Gene3D" id="3.40.50.150">
    <property type="entry name" value="Vaccinia Virus protein VP39"/>
    <property type="match status" value="1"/>
</dbReference>
<dbReference type="InterPro" id="IPR029063">
    <property type="entry name" value="SAM-dependent_MTases_sf"/>
</dbReference>
<name>A0A6J4NBW2_9CHLR</name>
<dbReference type="PANTHER" id="PTHR13610:SF11">
    <property type="entry name" value="METHYLTRANSFERASE DOMAIN-CONTAINING PROTEIN"/>
    <property type="match status" value="1"/>
</dbReference>
<evidence type="ECO:0000259" key="4">
    <source>
        <dbReference type="Pfam" id="PF08123"/>
    </source>
</evidence>
<dbReference type="GO" id="GO:0031151">
    <property type="term" value="F:histone H3K79 methyltransferase activity"/>
    <property type="evidence" value="ECO:0007669"/>
    <property type="project" value="InterPro"/>
</dbReference>
<dbReference type="GO" id="GO:0032259">
    <property type="term" value="P:methylation"/>
    <property type="evidence" value="ECO:0007669"/>
    <property type="project" value="UniProtKB-KW"/>
</dbReference>
<dbReference type="Pfam" id="PF08123">
    <property type="entry name" value="DOT1"/>
    <property type="match status" value="1"/>
</dbReference>
<gene>
    <name evidence="5" type="ORF">AVDCRST_MAG93-9325</name>
</gene>
<organism evidence="5">
    <name type="scientific">uncultured Chloroflexia bacterium</name>
    <dbReference type="NCBI Taxonomy" id="1672391"/>
    <lineage>
        <taxon>Bacteria</taxon>
        <taxon>Bacillati</taxon>
        <taxon>Chloroflexota</taxon>
        <taxon>Chloroflexia</taxon>
        <taxon>environmental samples</taxon>
    </lineage>
</organism>
<evidence type="ECO:0000313" key="5">
    <source>
        <dbReference type="EMBL" id="CAA9383521.1"/>
    </source>
</evidence>
<keyword evidence="2" id="KW-0808">Transferase</keyword>
<dbReference type="PANTHER" id="PTHR13610">
    <property type="entry name" value="METHYLTRANSFERASE DOMAIN-CONTAINING PROTEIN"/>
    <property type="match status" value="1"/>
</dbReference>
<protein>
    <recommendedName>
        <fullName evidence="4">DOT1 domain-containing protein</fullName>
    </recommendedName>
</protein>
<reference evidence="5" key="1">
    <citation type="submission" date="2020-02" db="EMBL/GenBank/DDBJ databases">
        <authorList>
            <person name="Meier V. D."/>
        </authorList>
    </citation>
    <scope>NUCLEOTIDE SEQUENCE</scope>
    <source>
        <strain evidence="5">AVDCRST_MAG93</strain>
    </source>
</reference>
<dbReference type="SUPFAM" id="SSF53335">
    <property type="entry name" value="S-adenosyl-L-methionine-dependent methyltransferases"/>
    <property type="match status" value="1"/>
</dbReference>